<keyword evidence="1" id="KW-0732">Signal</keyword>
<accession>A0A6S6SA31</accession>
<feature type="signal peptide" evidence="1">
    <location>
        <begin position="1"/>
        <end position="20"/>
    </location>
</feature>
<gene>
    <name evidence="2" type="ORF">HELGO_WM34564</name>
</gene>
<dbReference type="EMBL" id="CACVAQ010000122">
    <property type="protein sequence ID" value="CAA6806753.1"/>
    <property type="molecule type" value="Genomic_DNA"/>
</dbReference>
<proteinExistence type="predicted"/>
<protein>
    <recommendedName>
        <fullName evidence="3">Lipoprotein</fullName>
    </recommendedName>
</protein>
<organism evidence="2">
    <name type="scientific">uncultured Aureispira sp</name>
    <dbReference type="NCBI Taxonomy" id="1331704"/>
    <lineage>
        <taxon>Bacteria</taxon>
        <taxon>Pseudomonadati</taxon>
        <taxon>Bacteroidota</taxon>
        <taxon>Saprospiria</taxon>
        <taxon>Saprospirales</taxon>
        <taxon>Saprospiraceae</taxon>
        <taxon>Aureispira</taxon>
        <taxon>environmental samples</taxon>
    </lineage>
</organism>
<evidence type="ECO:0000313" key="2">
    <source>
        <dbReference type="EMBL" id="CAA6806753.1"/>
    </source>
</evidence>
<name>A0A6S6SA31_9BACT</name>
<feature type="chain" id="PRO_5027872684" description="Lipoprotein" evidence="1">
    <location>
        <begin position="21"/>
        <end position="222"/>
    </location>
</feature>
<reference evidence="2" key="1">
    <citation type="submission" date="2020-01" db="EMBL/GenBank/DDBJ databases">
        <authorList>
            <person name="Meier V. D."/>
            <person name="Meier V D."/>
        </authorList>
    </citation>
    <scope>NUCLEOTIDE SEQUENCE</scope>
    <source>
        <strain evidence="2">HLG_WM_MAG_10</strain>
    </source>
</reference>
<evidence type="ECO:0008006" key="3">
    <source>
        <dbReference type="Google" id="ProtNLM"/>
    </source>
</evidence>
<dbReference type="PROSITE" id="PS51257">
    <property type="entry name" value="PROKAR_LIPOPROTEIN"/>
    <property type="match status" value="1"/>
</dbReference>
<dbReference type="AlphaFoldDB" id="A0A6S6SA31"/>
<evidence type="ECO:0000256" key="1">
    <source>
        <dbReference type="SAM" id="SignalP"/>
    </source>
</evidence>
<sequence length="222" mass="25373">MTLSLRFFYLYTFIFFSFFACNTSENPAVNTIENTNAVENTVENTHPILPSEDLAYFLQQTKEVESGTIIPFVLHQKFIQPTLADEPLHPYIASEKASYSYGQVLHEDPEMVAFSFYYKATQDQNLLAASFMATYNPVTEAFIDCKMIFGSSTLNFQKTRGYNLGVSCRSDMEFIESGEVVLILKSQIKYFYSAFREGMKPKANSVNTHRYTLLKNGQFLFG</sequence>